<keyword evidence="1" id="KW-0238">DNA-binding</keyword>
<sequence length="74" mass="8098">MSTRTTTPTPEYESLRSAAARTGYSVFTFREKIASGELPAYRISDKPGSAMRVKVADVNALLRPVIPVEIQAAR</sequence>
<dbReference type="GO" id="GO:0003677">
    <property type="term" value="F:DNA binding"/>
    <property type="evidence" value="ECO:0007669"/>
    <property type="project" value="UniProtKB-KW"/>
</dbReference>
<keyword evidence="2" id="KW-1185">Reference proteome</keyword>
<gene>
    <name evidence="1" type="ORF">BST47_12250</name>
</gene>
<protein>
    <submittedName>
        <fullName evidence="1">DNA-binding protein</fullName>
    </submittedName>
</protein>
<organism evidence="1 2">
    <name type="scientific">Mycolicibacterium tusciae</name>
    <dbReference type="NCBI Taxonomy" id="75922"/>
    <lineage>
        <taxon>Bacteria</taxon>
        <taxon>Bacillati</taxon>
        <taxon>Actinomycetota</taxon>
        <taxon>Actinomycetes</taxon>
        <taxon>Mycobacteriales</taxon>
        <taxon>Mycobacteriaceae</taxon>
        <taxon>Mycolicibacterium</taxon>
    </lineage>
</organism>
<accession>A0A1X0JRY8</accession>
<proteinExistence type="predicted"/>
<dbReference type="AlphaFoldDB" id="A0A1X0JRY8"/>
<dbReference type="RefSeq" id="WP_011856359.1">
    <property type="nucleotide sequence ID" value="NZ_MVIM01000005.1"/>
</dbReference>
<name>A0A1X0JRY8_9MYCO</name>
<evidence type="ECO:0000313" key="2">
    <source>
        <dbReference type="Proteomes" id="UP000192411"/>
    </source>
</evidence>
<evidence type="ECO:0000313" key="1">
    <source>
        <dbReference type="EMBL" id="ORB65709.1"/>
    </source>
</evidence>
<dbReference type="EMBL" id="MVIM01000005">
    <property type="protein sequence ID" value="ORB65709.1"/>
    <property type="molecule type" value="Genomic_DNA"/>
</dbReference>
<reference evidence="1 2" key="1">
    <citation type="submission" date="2017-02" db="EMBL/GenBank/DDBJ databases">
        <title>The new phylogeny of genus Mycobacterium.</title>
        <authorList>
            <person name="Tortoli E."/>
            <person name="Trovato A."/>
            <person name="Cirillo D.M."/>
        </authorList>
    </citation>
    <scope>NUCLEOTIDE SEQUENCE [LARGE SCALE GENOMIC DNA]</scope>
    <source>
        <strain evidence="1 2">DSM 44338</strain>
    </source>
</reference>
<dbReference type="Proteomes" id="UP000192411">
    <property type="component" value="Unassembled WGS sequence"/>
</dbReference>
<comment type="caution">
    <text evidence="1">The sequence shown here is derived from an EMBL/GenBank/DDBJ whole genome shotgun (WGS) entry which is preliminary data.</text>
</comment>
<dbReference type="OrthoDB" id="4870800at2"/>
<dbReference type="STRING" id="75922.BST47_12250"/>